<evidence type="ECO:0000313" key="6">
    <source>
        <dbReference type="Proteomes" id="UP000231914"/>
    </source>
</evidence>
<evidence type="ECO:0000313" key="7">
    <source>
        <dbReference type="Proteomes" id="UP000464915"/>
    </source>
</evidence>
<reference evidence="3 6" key="2">
    <citation type="submission" date="2016-10" db="EMBL/GenBank/DDBJ databases">
        <title>WGS of isloates from the oral cavity of healthy individuals.</title>
        <authorList>
            <person name="Sharma S."/>
            <person name="Pal V.K."/>
            <person name="Patil P.B."/>
            <person name="Korpole S."/>
            <person name="Grover V."/>
        </authorList>
    </citation>
    <scope>NUCLEOTIDE SEQUENCE [LARGE SCALE GENOMIC DNA]</scope>
    <source>
        <strain evidence="3 6">DISK12</strain>
    </source>
</reference>
<dbReference type="InterPro" id="IPR011009">
    <property type="entry name" value="Kinase-like_dom_sf"/>
</dbReference>
<reference evidence="2 5" key="1">
    <citation type="submission" date="2016-05" db="EMBL/GenBank/DDBJ databases">
        <authorList>
            <person name="Johnson T.J."/>
            <person name="Youmans B.P."/>
            <person name="Case K.A."/>
        </authorList>
    </citation>
    <scope>NUCLEOTIDE SEQUENCE [LARGE SCALE GENOMIC DNA]</scope>
    <source>
        <strain evidence="2 5">UMNLC6</strain>
    </source>
</reference>
<evidence type="ECO:0000259" key="1">
    <source>
        <dbReference type="PROSITE" id="PS50011"/>
    </source>
</evidence>
<evidence type="ECO:0000313" key="5">
    <source>
        <dbReference type="Proteomes" id="UP000198437"/>
    </source>
</evidence>
<dbReference type="SUPFAM" id="SSF56112">
    <property type="entry name" value="Protein kinase-like (PK-like)"/>
    <property type="match status" value="1"/>
</dbReference>
<dbReference type="Proteomes" id="UP000464915">
    <property type="component" value="Chromosome"/>
</dbReference>
<dbReference type="PROSITE" id="PS50011">
    <property type="entry name" value="PROTEIN_KINASE_DOM"/>
    <property type="match status" value="1"/>
</dbReference>
<dbReference type="AlphaFoldDB" id="A0A1C2D7A4"/>
<reference evidence="4 7" key="3">
    <citation type="submission" date="2019-12" db="EMBL/GenBank/DDBJ databases">
        <title>Complete Genome Sequences of Lactobacillus strains, C25 and P38, Isolated from Chicken Cecum.</title>
        <authorList>
            <person name="Hassan H.M."/>
            <person name="Mendoza M."/>
            <person name="Rezvani M."/>
            <person name="Koci M.D."/>
            <person name="Dickey A.N."/>
            <person name="Scholl E.H."/>
        </authorList>
    </citation>
    <scope>NUCLEOTIDE SEQUENCE [LARGE SCALE GENOMIC DNA]</scope>
    <source>
        <strain evidence="4 7">C25</strain>
    </source>
</reference>
<dbReference type="GO" id="GO:0004672">
    <property type="term" value="F:protein kinase activity"/>
    <property type="evidence" value="ECO:0007669"/>
    <property type="project" value="InterPro"/>
</dbReference>
<dbReference type="EMBL" id="CP047142">
    <property type="protein sequence ID" value="QHQ68594.1"/>
    <property type="molecule type" value="Genomic_DNA"/>
</dbReference>
<dbReference type="EMBL" id="LYQW01000048">
    <property type="protein sequence ID" value="OXC20748.1"/>
    <property type="molecule type" value="Genomic_DNA"/>
</dbReference>
<sequence length="188" mass="22890">MNREGYSFIPKYINAFWVNNSLFLEESYIPGKTLDEIIRNDLKERKQVMSNFKNILLIIHKLHKFDDYIIHDISPANIIFYNKRFYLIDFESFSKSEVKVSTLYGTRGFFDNDYDMNDQTIDYFALARVYYFLRNAKEYRQLSEKRQSFQLTDSEIQKNLWFKKCMNHSYKNDEDWLVDYEKYVGIKQ</sequence>
<proteinExistence type="predicted"/>
<dbReference type="Gene3D" id="1.10.510.10">
    <property type="entry name" value="Transferase(Phosphotransferase) domain 1"/>
    <property type="match status" value="1"/>
</dbReference>
<evidence type="ECO:0000313" key="4">
    <source>
        <dbReference type="EMBL" id="QHQ68594.1"/>
    </source>
</evidence>
<dbReference type="EMBL" id="MKXG01000441">
    <property type="protein sequence ID" value="PJZ08109.1"/>
    <property type="molecule type" value="Genomic_DNA"/>
</dbReference>
<protein>
    <recommendedName>
        <fullName evidence="1">Protein kinase domain-containing protein</fullName>
    </recommendedName>
</protein>
<gene>
    <name evidence="2" type="ORF">AYP82_02635</name>
    <name evidence="3" type="ORF">BHU41_04395</name>
    <name evidence="4" type="ORF">GSR61_08550</name>
</gene>
<feature type="domain" description="Protein kinase" evidence="1">
    <location>
        <begin position="1"/>
        <end position="188"/>
    </location>
</feature>
<evidence type="ECO:0000313" key="2">
    <source>
        <dbReference type="EMBL" id="OXC20748.1"/>
    </source>
</evidence>
<dbReference type="Proteomes" id="UP000198437">
    <property type="component" value="Unassembled WGS sequence"/>
</dbReference>
<dbReference type="RefSeq" id="WP_013085912.1">
    <property type="nucleotide sequence ID" value="NZ_CP047142.1"/>
</dbReference>
<dbReference type="Proteomes" id="UP000231914">
    <property type="component" value="Unassembled WGS sequence"/>
</dbReference>
<name>A0A1C2D7A4_9LACO</name>
<evidence type="ECO:0000313" key="3">
    <source>
        <dbReference type="EMBL" id="PJZ08109.1"/>
    </source>
</evidence>
<accession>A0A1C2D7A4</accession>
<dbReference type="InterPro" id="IPR000719">
    <property type="entry name" value="Prot_kinase_dom"/>
</dbReference>
<accession>A0A6P1TYE1</accession>
<dbReference type="GO" id="GO:0005524">
    <property type="term" value="F:ATP binding"/>
    <property type="evidence" value="ECO:0007669"/>
    <property type="project" value="InterPro"/>
</dbReference>
<organism evidence="3 6">
    <name type="scientific">Lactobacillus crispatus</name>
    <dbReference type="NCBI Taxonomy" id="47770"/>
    <lineage>
        <taxon>Bacteria</taxon>
        <taxon>Bacillati</taxon>
        <taxon>Bacillota</taxon>
        <taxon>Bacilli</taxon>
        <taxon>Lactobacillales</taxon>
        <taxon>Lactobacillaceae</taxon>
        <taxon>Lactobacillus</taxon>
    </lineage>
</organism>